<proteinExistence type="predicted"/>
<organism evidence="1 2">
    <name type="scientific">Clarias magur</name>
    <name type="common">Asian catfish</name>
    <name type="synonym">Macropteronotus magur</name>
    <dbReference type="NCBI Taxonomy" id="1594786"/>
    <lineage>
        <taxon>Eukaryota</taxon>
        <taxon>Metazoa</taxon>
        <taxon>Chordata</taxon>
        <taxon>Craniata</taxon>
        <taxon>Vertebrata</taxon>
        <taxon>Euteleostomi</taxon>
        <taxon>Actinopterygii</taxon>
        <taxon>Neopterygii</taxon>
        <taxon>Teleostei</taxon>
        <taxon>Ostariophysi</taxon>
        <taxon>Siluriformes</taxon>
        <taxon>Clariidae</taxon>
        <taxon>Clarias</taxon>
    </lineage>
</organism>
<evidence type="ECO:0000313" key="1">
    <source>
        <dbReference type="EMBL" id="KAF5907466.1"/>
    </source>
</evidence>
<sequence length="90" mass="9890">PESEREIKSRLKISAKFSGGGGGEGGATLRFSLLQNSHAGLNLSRCPSGVHLEFSVCRSQAGRREGREKKRRMLWPILLALLTPHVAHEQ</sequence>
<keyword evidence="2" id="KW-1185">Reference proteome</keyword>
<comment type="caution">
    <text evidence="1">The sequence shown here is derived from an EMBL/GenBank/DDBJ whole genome shotgun (WGS) entry which is preliminary data.</text>
</comment>
<evidence type="ECO:0000313" key="2">
    <source>
        <dbReference type="Proteomes" id="UP000727407"/>
    </source>
</evidence>
<name>A0A8J4U054_CLAMG</name>
<gene>
    <name evidence="1" type="ORF">DAT39_002881</name>
</gene>
<protein>
    <submittedName>
        <fullName evidence="1">Leucine--tRNA ligase</fullName>
    </submittedName>
</protein>
<accession>A0A8J4U054</accession>
<dbReference type="AlphaFoldDB" id="A0A8J4U054"/>
<feature type="non-terminal residue" evidence="1">
    <location>
        <position position="90"/>
    </location>
</feature>
<keyword evidence="1" id="KW-0436">Ligase</keyword>
<reference evidence="1" key="1">
    <citation type="submission" date="2020-07" db="EMBL/GenBank/DDBJ databases">
        <title>Clarias magur genome sequencing, assembly and annotation.</title>
        <authorList>
            <person name="Kushwaha B."/>
            <person name="Kumar R."/>
            <person name="Das P."/>
            <person name="Joshi C.G."/>
            <person name="Kumar D."/>
            <person name="Nagpure N.S."/>
            <person name="Pandey M."/>
            <person name="Agarwal S."/>
            <person name="Srivastava S."/>
            <person name="Singh M."/>
            <person name="Sahoo L."/>
            <person name="Jayasankar P."/>
            <person name="Meher P.K."/>
            <person name="Koringa P.G."/>
            <person name="Iquebal M.A."/>
            <person name="Das S.P."/>
            <person name="Bit A."/>
            <person name="Patnaik S."/>
            <person name="Patel N."/>
            <person name="Shah T.M."/>
            <person name="Hinsu A."/>
            <person name="Jena J.K."/>
        </authorList>
    </citation>
    <scope>NUCLEOTIDE SEQUENCE</scope>
    <source>
        <strain evidence="1">CIFAMagur01</strain>
        <tissue evidence="1">Testis</tissue>
    </source>
</reference>
<dbReference type="Proteomes" id="UP000727407">
    <property type="component" value="Unassembled WGS sequence"/>
</dbReference>
<dbReference type="EMBL" id="QNUK01000022">
    <property type="protein sequence ID" value="KAF5907466.1"/>
    <property type="molecule type" value="Genomic_DNA"/>
</dbReference>
<dbReference type="GO" id="GO:0016874">
    <property type="term" value="F:ligase activity"/>
    <property type="evidence" value="ECO:0007669"/>
    <property type="project" value="UniProtKB-KW"/>
</dbReference>